<evidence type="ECO:0000313" key="8">
    <source>
        <dbReference type="EMBL" id="CAC5414429.1"/>
    </source>
</evidence>
<comment type="subcellular location">
    <subcellularLocation>
        <location evidence="1">Membrane</location>
    </subcellularLocation>
</comment>
<accession>A0A6J8E0Y0</accession>
<evidence type="ECO:0000256" key="4">
    <source>
        <dbReference type="ARBA" id="ARBA00022989"/>
    </source>
</evidence>
<name>A0A6J8E0Y0_MYTCO</name>
<organism evidence="8 9">
    <name type="scientific">Mytilus coruscus</name>
    <name type="common">Sea mussel</name>
    <dbReference type="NCBI Taxonomy" id="42192"/>
    <lineage>
        <taxon>Eukaryota</taxon>
        <taxon>Metazoa</taxon>
        <taxon>Spiralia</taxon>
        <taxon>Lophotrochozoa</taxon>
        <taxon>Mollusca</taxon>
        <taxon>Bivalvia</taxon>
        <taxon>Autobranchia</taxon>
        <taxon>Pteriomorphia</taxon>
        <taxon>Mytilida</taxon>
        <taxon>Mytiloidea</taxon>
        <taxon>Mytilidae</taxon>
        <taxon>Mytilinae</taxon>
        <taxon>Mytilus</taxon>
    </lineage>
</organism>
<dbReference type="AlphaFoldDB" id="A0A6J8E0Y0"/>
<evidence type="ECO:0000313" key="9">
    <source>
        <dbReference type="Proteomes" id="UP000507470"/>
    </source>
</evidence>
<dbReference type="Proteomes" id="UP000507470">
    <property type="component" value="Unassembled WGS sequence"/>
</dbReference>
<feature type="transmembrane region" description="Helical" evidence="7">
    <location>
        <begin position="287"/>
        <end position="310"/>
    </location>
</feature>
<feature type="transmembrane region" description="Helical" evidence="7">
    <location>
        <begin position="427"/>
        <end position="453"/>
    </location>
</feature>
<dbReference type="GO" id="GO:0016020">
    <property type="term" value="C:membrane"/>
    <property type="evidence" value="ECO:0007669"/>
    <property type="project" value="UniProtKB-SubCell"/>
</dbReference>
<evidence type="ECO:0000256" key="7">
    <source>
        <dbReference type="SAM" id="Phobius"/>
    </source>
</evidence>
<feature type="transmembrane region" description="Helical" evidence="7">
    <location>
        <begin position="474"/>
        <end position="497"/>
    </location>
</feature>
<feature type="transmembrane region" description="Helical" evidence="7">
    <location>
        <begin position="243"/>
        <end position="266"/>
    </location>
</feature>
<sequence>MLSDDNTNNPKRFWSFIKGKRTESTGVAPLRKEGILHSDTETKANILNDPFTSVFSSEQGGEVPTKGNSPYPTVPEINIPTTLLENTKPLAIILSICNSSVELPSPVVTSSTLEGFKDSLQTPASSTHFHLTSKSWCKREKTAQSPNYSQISLTEHVVTDISQTYNSDPVNVYQPTSSTSVDPCVSENRTVKISSRKRHSSKKYPPDYFGCAIYACLFCCLLFGLVAIVAANKRHSSEKFPPGYFGLIFHACLFCCLPFGLVAMLAAKKGLKATACGVYDTARRYNCTACTLTDISVHFLYLLTGFGIMAQSSNYGKVKLNEHMPQSYSSIEVQSDEPDKSSTYHDEDDNKQPSHTLLENQQFTDTESSSAYNKVTTMVNPEVDSTRPYITVEHITVVTDLSSTYNGDPDQTHVCCLMYDEDPPDNASYLCLAMFASCCCFWPFAAIAICNASQASTVRARGDVNAAKRYNKMAYTWIRLSIGVGSIFLIVSLYIHFFRMI</sequence>
<dbReference type="Pfam" id="PF04505">
    <property type="entry name" value="CD225"/>
    <property type="match status" value="2"/>
</dbReference>
<comment type="similarity">
    <text evidence="2">Belongs to the CD225/Dispanin family.</text>
</comment>
<keyword evidence="5 7" id="KW-0472">Membrane</keyword>
<protein>
    <submittedName>
        <fullName evidence="8">PRRT1</fullName>
    </submittedName>
</protein>
<reference evidence="8 9" key="1">
    <citation type="submission" date="2020-06" db="EMBL/GenBank/DDBJ databases">
        <authorList>
            <person name="Li R."/>
            <person name="Bekaert M."/>
        </authorList>
    </citation>
    <scope>NUCLEOTIDE SEQUENCE [LARGE SCALE GENOMIC DNA]</scope>
    <source>
        <strain evidence="9">wild</strain>
    </source>
</reference>
<feature type="region of interest" description="Disordered" evidence="6">
    <location>
        <begin position="327"/>
        <end position="369"/>
    </location>
</feature>
<feature type="transmembrane region" description="Helical" evidence="7">
    <location>
        <begin position="208"/>
        <end position="231"/>
    </location>
</feature>
<keyword evidence="9" id="KW-1185">Reference proteome</keyword>
<feature type="region of interest" description="Disordered" evidence="6">
    <location>
        <begin position="54"/>
        <end position="73"/>
    </location>
</feature>
<dbReference type="EMBL" id="CACVKT020008348">
    <property type="protein sequence ID" value="CAC5414429.1"/>
    <property type="molecule type" value="Genomic_DNA"/>
</dbReference>
<dbReference type="PANTHER" id="PTHR14948">
    <property type="entry name" value="NG5"/>
    <property type="match status" value="1"/>
</dbReference>
<dbReference type="InterPro" id="IPR051423">
    <property type="entry name" value="CD225/Dispanin"/>
</dbReference>
<evidence type="ECO:0000256" key="2">
    <source>
        <dbReference type="ARBA" id="ARBA00006843"/>
    </source>
</evidence>
<keyword evidence="3 7" id="KW-0812">Transmembrane</keyword>
<proteinExistence type="inferred from homology"/>
<evidence type="ECO:0000256" key="6">
    <source>
        <dbReference type="SAM" id="MobiDB-lite"/>
    </source>
</evidence>
<feature type="compositionally biased region" description="Basic and acidic residues" evidence="6">
    <location>
        <begin position="337"/>
        <end position="352"/>
    </location>
</feature>
<keyword evidence="4 7" id="KW-1133">Transmembrane helix</keyword>
<evidence type="ECO:0000256" key="1">
    <source>
        <dbReference type="ARBA" id="ARBA00004370"/>
    </source>
</evidence>
<dbReference type="OrthoDB" id="6143061at2759"/>
<dbReference type="InterPro" id="IPR007593">
    <property type="entry name" value="CD225/Dispanin_fam"/>
</dbReference>
<feature type="compositionally biased region" description="Polar residues" evidence="6">
    <location>
        <begin position="353"/>
        <end position="369"/>
    </location>
</feature>
<dbReference type="PANTHER" id="PTHR14948:SF25">
    <property type="entry name" value="DUF4190 DOMAIN-CONTAINING PROTEIN"/>
    <property type="match status" value="1"/>
</dbReference>
<evidence type="ECO:0000256" key="3">
    <source>
        <dbReference type="ARBA" id="ARBA00022692"/>
    </source>
</evidence>
<gene>
    <name evidence="8" type="ORF">MCOR_47235</name>
</gene>
<evidence type="ECO:0000256" key="5">
    <source>
        <dbReference type="ARBA" id="ARBA00023136"/>
    </source>
</evidence>